<sequence>MTDILQALSAKATSVEAHIARHGGIPVRGPEGALAPIRLDRMPIPVTNADARPLLSPRG</sequence>
<reference evidence="1" key="2">
    <citation type="submission" date="2020-09" db="EMBL/GenBank/DDBJ databases">
        <authorList>
            <person name="Sun Q."/>
            <person name="Zhou Y."/>
        </authorList>
    </citation>
    <scope>NUCLEOTIDE SEQUENCE</scope>
    <source>
        <strain evidence="1">CGMCC 1.14984</strain>
    </source>
</reference>
<dbReference type="EMBL" id="BMGZ01000002">
    <property type="protein sequence ID" value="GGH97049.1"/>
    <property type="molecule type" value="Genomic_DNA"/>
</dbReference>
<reference evidence="1" key="1">
    <citation type="journal article" date="2014" name="Int. J. Syst. Evol. Microbiol.">
        <title>Complete genome sequence of Corynebacterium casei LMG S-19264T (=DSM 44701T), isolated from a smear-ripened cheese.</title>
        <authorList>
            <consortium name="US DOE Joint Genome Institute (JGI-PGF)"/>
            <person name="Walter F."/>
            <person name="Albersmeier A."/>
            <person name="Kalinowski J."/>
            <person name="Ruckert C."/>
        </authorList>
    </citation>
    <scope>NUCLEOTIDE SEQUENCE</scope>
    <source>
        <strain evidence="1">CGMCC 1.14984</strain>
    </source>
</reference>
<name>A0A8J3ER22_9PROT</name>
<proteinExistence type="predicted"/>
<evidence type="ECO:0000313" key="2">
    <source>
        <dbReference type="Proteomes" id="UP000621856"/>
    </source>
</evidence>
<organism evidence="1 2">
    <name type="scientific">Aquisalinus luteolus</name>
    <dbReference type="NCBI Taxonomy" id="1566827"/>
    <lineage>
        <taxon>Bacteria</taxon>
        <taxon>Pseudomonadati</taxon>
        <taxon>Pseudomonadota</taxon>
        <taxon>Alphaproteobacteria</taxon>
        <taxon>Parvularculales</taxon>
        <taxon>Parvularculaceae</taxon>
        <taxon>Aquisalinus</taxon>
    </lineage>
</organism>
<dbReference type="Proteomes" id="UP000621856">
    <property type="component" value="Unassembled WGS sequence"/>
</dbReference>
<dbReference type="AlphaFoldDB" id="A0A8J3ER22"/>
<gene>
    <name evidence="1" type="ORF">GCM10011355_17320</name>
</gene>
<comment type="caution">
    <text evidence="1">The sequence shown here is derived from an EMBL/GenBank/DDBJ whole genome shotgun (WGS) entry which is preliminary data.</text>
</comment>
<protein>
    <submittedName>
        <fullName evidence="1">Uncharacterized protein</fullName>
    </submittedName>
</protein>
<accession>A0A8J3ER22</accession>
<evidence type="ECO:0000313" key="1">
    <source>
        <dbReference type="EMBL" id="GGH97049.1"/>
    </source>
</evidence>